<comment type="similarity">
    <text evidence="1">Belongs to the short-chain dehydrogenases/reductases (SDR) family.</text>
</comment>
<proteinExistence type="inferred from homology"/>
<reference evidence="3" key="1">
    <citation type="submission" date="2018-05" db="EMBL/GenBank/DDBJ databases">
        <authorList>
            <person name="Lanie J.A."/>
            <person name="Ng W.-L."/>
            <person name="Kazmierczak K.M."/>
            <person name="Andrzejewski T.M."/>
            <person name="Davidsen T.M."/>
            <person name="Wayne K.J."/>
            <person name="Tettelin H."/>
            <person name="Glass J.I."/>
            <person name="Rusch D."/>
            <person name="Podicherti R."/>
            <person name="Tsui H.-C.T."/>
            <person name="Winkler M.E."/>
        </authorList>
    </citation>
    <scope>NUCLEOTIDE SEQUENCE</scope>
</reference>
<name>A0A382GXW6_9ZZZZ</name>
<dbReference type="EMBL" id="UINC01057651">
    <property type="protein sequence ID" value="SVB79041.1"/>
    <property type="molecule type" value="Genomic_DNA"/>
</dbReference>
<dbReference type="AlphaFoldDB" id="A0A382GXW6"/>
<gene>
    <name evidence="3" type="ORF">METZ01_LOCUS231895</name>
</gene>
<sequence>MGSVLADQVAIITGGAGGIGSRIARAYTAAGAHVVIASRSQDKLDRLAAELSASGPGALAVAADVTVPKDVSNLVDRTIDTFGRLDILVNNAGGAMFIKQPLDLQAEEWNAAIALNLTSVFLCSQAAAKVMIERGGGRIINVSSVAGIRMSPGFVHYGAAKAGVINLTKSLASCWGPHDINVNCIAPGLTATEGVADWLPPKTLKDGSPVPSLQFPPDPEHVADLALFLASDSSARISGELFPIRSLTELA</sequence>
<protein>
    <recommendedName>
        <fullName evidence="2">Ketoreductase domain-containing protein</fullName>
    </recommendedName>
</protein>
<dbReference type="InterPro" id="IPR057326">
    <property type="entry name" value="KR_dom"/>
</dbReference>
<dbReference type="InterPro" id="IPR020904">
    <property type="entry name" value="Sc_DH/Rdtase_CS"/>
</dbReference>
<organism evidence="3">
    <name type="scientific">marine metagenome</name>
    <dbReference type="NCBI Taxonomy" id="408172"/>
    <lineage>
        <taxon>unclassified sequences</taxon>
        <taxon>metagenomes</taxon>
        <taxon>ecological metagenomes</taxon>
    </lineage>
</organism>
<dbReference type="FunFam" id="3.40.50.720:FF:000084">
    <property type="entry name" value="Short-chain dehydrogenase reductase"/>
    <property type="match status" value="1"/>
</dbReference>
<dbReference type="CDD" id="cd05233">
    <property type="entry name" value="SDR_c"/>
    <property type="match status" value="1"/>
</dbReference>
<evidence type="ECO:0000313" key="3">
    <source>
        <dbReference type="EMBL" id="SVB79041.1"/>
    </source>
</evidence>
<dbReference type="PRINTS" id="PR00080">
    <property type="entry name" value="SDRFAMILY"/>
</dbReference>
<accession>A0A382GXW6</accession>
<evidence type="ECO:0000256" key="1">
    <source>
        <dbReference type="ARBA" id="ARBA00006484"/>
    </source>
</evidence>
<evidence type="ECO:0000259" key="2">
    <source>
        <dbReference type="SMART" id="SM00822"/>
    </source>
</evidence>
<dbReference type="NCBIfam" id="NF005559">
    <property type="entry name" value="PRK07231.1"/>
    <property type="match status" value="1"/>
</dbReference>
<dbReference type="PANTHER" id="PTHR42760">
    <property type="entry name" value="SHORT-CHAIN DEHYDROGENASES/REDUCTASES FAMILY MEMBER"/>
    <property type="match status" value="1"/>
</dbReference>
<dbReference type="SUPFAM" id="SSF51735">
    <property type="entry name" value="NAD(P)-binding Rossmann-fold domains"/>
    <property type="match status" value="1"/>
</dbReference>
<dbReference type="PRINTS" id="PR00081">
    <property type="entry name" value="GDHRDH"/>
</dbReference>
<dbReference type="InterPro" id="IPR002347">
    <property type="entry name" value="SDR_fam"/>
</dbReference>
<dbReference type="InterPro" id="IPR036291">
    <property type="entry name" value="NAD(P)-bd_dom_sf"/>
</dbReference>
<feature type="domain" description="Ketoreductase" evidence="2">
    <location>
        <begin position="8"/>
        <end position="188"/>
    </location>
</feature>
<dbReference type="Gene3D" id="3.40.50.720">
    <property type="entry name" value="NAD(P)-binding Rossmann-like Domain"/>
    <property type="match status" value="1"/>
</dbReference>
<dbReference type="PROSITE" id="PS00061">
    <property type="entry name" value="ADH_SHORT"/>
    <property type="match status" value="1"/>
</dbReference>
<dbReference type="Pfam" id="PF00106">
    <property type="entry name" value="adh_short"/>
    <property type="match status" value="1"/>
</dbReference>
<dbReference type="SMART" id="SM00822">
    <property type="entry name" value="PKS_KR"/>
    <property type="match status" value="1"/>
</dbReference>
<dbReference type="GO" id="GO:0016616">
    <property type="term" value="F:oxidoreductase activity, acting on the CH-OH group of donors, NAD or NADP as acceptor"/>
    <property type="evidence" value="ECO:0007669"/>
    <property type="project" value="TreeGrafter"/>
</dbReference>